<dbReference type="InterPro" id="IPR054314">
    <property type="entry name" value="Gins51_C"/>
</dbReference>
<dbReference type="OrthoDB" id="82417at2157"/>
<dbReference type="Pfam" id="PF22090">
    <property type="entry name" value="Gins51_C"/>
    <property type="match status" value="1"/>
</dbReference>
<dbReference type="Proteomes" id="UP000008680">
    <property type="component" value="Chromosome"/>
</dbReference>
<dbReference type="EMBL" id="CP001719">
    <property type="protein sequence ID" value="ADC46026.1"/>
    <property type="molecule type" value="Genomic_DNA"/>
</dbReference>
<proteinExistence type="predicted"/>
<feature type="region of interest" description="Disordered" evidence="1">
    <location>
        <begin position="262"/>
        <end position="402"/>
    </location>
</feature>
<feature type="compositionally biased region" description="Polar residues" evidence="1">
    <location>
        <begin position="269"/>
        <end position="297"/>
    </location>
</feature>
<feature type="compositionally biased region" description="Basic and acidic residues" evidence="1">
    <location>
        <begin position="436"/>
        <end position="472"/>
    </location>
</feature>
<dbReference type="KEGG" id="mru:mru_0174"/>
<gene>
    <name evidence="3" type="ordered locus">mru_0174</name>
</gene>
<feature type="region of interest" description="Disordered" evidence="1">
    <location>
        <begin position="175"/>
        <end position="246"/>
    </location>
</feature>
<feature type="domain" description="Gins51 C-terminal" evidence="2">
    <location>
        <begin position="490"/>
        <end position="532"/>
    </location>
</feature>
<dbReference type="HOGENOM" id="CLU_506820_0_0_2"/>
<feature type="region of interest" description="Disordered" evidence="1">
    <location>
        <begin position="428"/>
        <end position="475"/>
    </location>
</feature>
<organism evidence="3 4">
    <name type="scientific">Methanobrevibacter ruminantium (strain ATCC 35063 / DSM 1093 / JCM 13430 / OCM 146 / M1)</name>
    <name type="common">Methanobacterium ruminantium</name>
    <dbReference type="NCBI Taxonomy" id="634498"/>
    <lineage>
        <taxon>Archaea</taxon>
        <taxon>Methanobacteriati</taxon>
        <taxon>Methanobacteriota</taxon>
        <taxon>Methanomada group</taxon>
        <taxon>Methanobacteria</taxon>
        <taxon>Methanobacteriales</taxon>
        <taxon>Methanobacteriaceae</taxon>
        <taxon>Methanobrevibacter</taxon>
    </lineage>
</organism>
<dbReference type="STRING" id="634498.mru_0174"/>
<dbReference type="Gene3D" id="3.40.5.50">
    <property type="match status" value="1"/>
</dbReference>
<dbReference type="eggNOG" id="arCOG00551">
    <property type="taxonomic scope" value="Archaea"/>
</dbReference>
<accession>D3DYV6</accession>
<protein>
    <recommendedName>
        <fullName evidence="2">Gins51 C-terminal domain-containing protein</fullName>
    </recommendedName>
</protein>
<reference evidence="3 4" key="1">
    <citation type="journal article" date="2010" name="PLoS ONE">
        <title>The genome sequence of the rumen methanogen Methanobrevibacter ruminantium reveals new possibilities for controlling ruminant methane emissions.</title>
        <authorList>
            <person name="Leahy S.C."/>
            <person name="Kelly W.J."/>
            <person name="Altermann E."/>
            <person name="Ronimus R.S."/>
            <person name="Yeoman C.J."/>
            <person name="Pacheco D.M."/>
            <person name="Li D."/>
            <person name="Kong Z."/>
            <person name="McTavish S."/>
            <person name="Sang C."/>
            <person name="Lambie S.C."/>
            <person name="Janssen P.H."/>
            <person name="Dey D."/>
            <person name="Attwood G.T."/>
        </authorList>
    </citation>
    <scope>NUCLEOTIDE SEQUENCE [LARGE SCALE GENOMIC DNA]</scope>
    <source>
        <strain evidence="4">ATCC 35063 / DSM 1093 / JCM 13430 / OCM 146 / M1</strain>
    </source>
</reference>
<feature type="compositionally biased region" description="Basic and acidic residues" evidence="1">
    <location>
        <begin position="300"/>
        <end position="375"/>
    </location>
</feature>
<evidence type="ECO:0000313" key="3">
    <source>
        <dbReference type="EMBL" id="ADC46026.1"/>
    </source>
</evidence>
<name>D3DYV6_METRM</name>
<dbReference type="RefSeq" id="WP_012954982.1">
    <property type="nucleotide sequence ID" value="NC_013790.1"/>
</dbReference>
<keyword evidence="4" id="KW-1185">Reference proteome</keyword>
<sequence length="537" mass="60466">MDGDFFQLLRRVQKEERTKSTLARVDKDFYKQLYSYIRDLERSVAQNPFDTAQSNLLNNAQRIATEICQWRESKISTAANNNIYRSFHLFKKGNPQFDLIDTTPLHLTPEEETLYFALMDALKTHRYNISLDKFGDEKADWGADDYEDEEEDDFEEVASVVKSRVNKGVVSDEEFFNEGGSSNESVTDGFSGESISIEESGADPVVQEPAVETPVEESSGSGFKQEVQESAVETTNTNVGGSDEVLDRLNQIKNSTVVTDEKYEPIEKQINNQAKVVPNVSMSNNLNYESKNYNGQDNEFDSKLKPDYESDVESEPKIESKPKVESAPRIESKPKVESAPKIESEPRLESKPKVGSEPRVESKPKVEPKTIEDRPKRKSSSTLDFDSIFANPDSQFDSIHNFEPDYEADLANIQASSSFAEPSEADLMFSTKPRPKKEPKPKSQVGSKEEFESRPKVEEPSHAPTAKAERPRSQSIKAFAKKEELENTTVVIYKNIDSFMGIDEKIYGPFIANDVVILPNITAQILIDNNKAGLIDI</sequence>
<dbReference type="GeneID" id="8769793"/>
<evidence type="ECO:0000256" key="1">
    <source>
        <dbReference type="SAM" id="MobiDB-lite"/>
    </source>
</evidence>
<evidence type="ECO:0000259" key="2">
    <source>
        <dbReference type="Pfam" id="PF22090"/>
    </source>
</evidence>
<dbReference type="AlphaFoldDB" id="D3DYV6"/>
<dbReference type="CDD" id="cd11714">
    <property type="entry name" value="GINS_A_archaea"/>
    <property type="match status" value="1"/>
</dbReference>
<feature type="compositionally biased region" description="Polar residues" evidence="1">
    <location>
        <begin position="231"/>
        <end position="240"/>
    </location>
</feature>
<evidence type="ECO:0000313" key="4">
    <source>
        <dbReference type="Proteomes" id="UP000008680"/>
    </source>
</evidence>
<feature type="compositionally biased region" description="Polar residues" evidence="1">
    <location>
        <begin position="179"/>
        <end position="188"/>
    </location>
</feature>
<dbReference type="PATRIC" id="fig|634498.28.peg.179"/>